<evidence type="ECO:0000313" key="2">
    <source>
        <dbReference type="EMBL" id="EAL67163.1"/>
    </source>
</evidence>
<feature type="region of interest" description="Disordered" evidence="1">
    <location>
        <begin position="58"/>
        <end position="110"/>
    </location>
</feature>
<sequence>MNLFWNIAPVHKDDPVFIQKLLYSRDYYNLFVSHLRTNSVIHFDIESNYENHFLKNIRNNDDYNQNNEDGSDGEWDGESEDSSDDSDNYDDTHQGENHVEEEEEEELEREQAFIKNSCRTGCWECPVCGIDGGPFNLIIDFQPENTTTNITNLQTTPPPIVSMMLRLVLSKMSPLSRCQDAGDIDDI</sequence>
<organism evidence="2 3">
    <name type="scientific">Dictyostelium discoideum</name>
    <name type="common">Social amoeba</name>
    <dbReference type="NCBI Taxonomy" id="44689"/>
    <lineage>
        <taxon>Eukaryota</taxon>
        <taxon>Amoebozoa</taxon>
        <taxon>Evosea</taxon>
        <taxon>Eumycetozoa</taxon>
        <taxon>Dictyostelia</taxon>
        <taxon>Dictyosteliales</taxon>
        <taxon>Dictyosteliaceae</taxon>
        <taxon>Dictyostelium</taxon>
    </lineage>
</organism>
<dbReference type="InParanoid" id="Q54UY4"/>
<feature type="compositionally biased region" description="Acidic residues" evidence="1">
    <location>
        <begin position="69"/>
        <end position="89"/>
    </location>
</feature>
<dbReference type="HOGENOM" id="CLU_1450178_0_0_1"/>
<dbReference type="KEGG" id="ddi:DDB_G0280723"/>
<proteinExistence type="predicted"/>
<keyword evidence="3" id="KW-1185">Reference proteome</keyword>
<dbReference type="PaxDb" id="44689-DDB0206157"/>
<dbReference type="RefSeq" id="XP_641147.1">
    <property type="nucleotide sequence ID" value="XM_636055.1"/>
</dbReference>
<gene>
    <name evidence="2" type="ORF">DDB_G0280723</name>
</gene>
<feature type="compositionally biased region" description="Acidic residues" evidence="1">
    <location>
        <begin position="99"/>
        <end position="108"/>
    </location>
</feature>
<evidence type="ECO:0000313" key="3">
    <source>
        <dbReference type="Proteomes" id="UP000002195"/>
    </source>
</evidence>
<dbReference type="EMBL" id="AAFI02000037">
    <property type="protein sequence ID" value="EAL67163.1"/>
    <property type="molecule type" value="Genomic_DNA"/>
</dbReference>
<name>Q54UY4_DICDI</name>
<comment type="caution">
    <text evidence="2">The sequence shown here is derived from an EMBL/GenBank/DDBJ whole genome shotgun (WGS) entry which is preliminary data.</text>
</comment>
<accession>Q54UY4</accession>
<dbReference type="VEuPathDB" id="AmoebaDB:DDB_G0280723"/>
<dbReference type="AlphaFoldDB" id="Q54UY4"/>
<evidence type="ECO:0000256" key="1">
    <source>
        <dbReference type="SAM" id="MobiDB-lite"/>
    </source>
</evidence>
<dbReference type="GeneID" id="8622704"/>
<protein>
    <submittedName>
        <fullName evidence="2">Uncharacterized protein</fullName>
    </submittedName>
</protein>
<dbReference type="Proteomes" id="UP000002195">
    <property type="component" value="Unassembled WGS sequence"/>
</dbReference>
<reference evidence="2 3" key="1">
    <citation type="journal article" date="2005" name="Nature">
        <title>The genome of the social amoeba Dictyostelium discoideum.</title>
        <authorList>
            <consortium name="The Dictyostelium discoideum Sequencing Consortium"/>
            <person name="Eichinger L."/>
            <person name="Pachebat J.A."/>
            <person name="Glockner G."/>
            <person name="Rajandream M.A."/>
            <person name="Sucgang R."/>
            <person name="Berriman M."/>
            <person name="Song J."/>
            <person name="Olsen R."/>
            <person name="Szafranski K."/>
            <person name="Xu Q."/>
            <person name="Tunggal B."/>
            <person name="Kummerfeld S."/>
            <person name="Madera M."/>
            <person name="Konfortov B.A."/>
            <person name="Rivero F."/>
            <person name="Bankier A.T."/>
            <person name="Lehmann R."/>
            <person name="Hamlin N."/>
            <person name="Davies R."/>
            <person name="Gaudet P."/>
            <person name="Fey P."/>
            <person name="Pilcher K."/>
            <person name="Chen G."/>
            <person name="Saunders D."/>
            <person name="Sodergren E."/>
            <person name="Davis P."/>
            <person name="Kerhornou A."/>
            <person name="Nie X."/>
            <person name="Hall N."/>
            <person name="Anjard C."/>
            <person name="Hemphill L."/>
            <person name="Bason N."/>
            <person name="Farbrother P."/>
            <person name="Desany B."/>
            <person name="Just E."/>
            <person name="Morio T."/>
            <person name="Rost R."/>
            <person name="Churcher C."/>
            <person name="Cooper J."/>
            <person name="Haydock S."/>
            <person name="van Driessche N."/>
            <person name="Cronin A."/>
            <person name="Goodhead I."/>
            <person name="Muzny D."/>
            <person name="Mourier T."/>
            <person name="Pain A."/>
            <person name="Lu M."/>
            <person name="Harper D."/>
            <person name="Lindsay R."/>
            <person name="Hauser H."/>
            <person name="James K."/>
            <person name="Quiles M."/>
            <person name="Madan Babu M."/>
            <person name="Saito T."/>
            <person name="Buchrieser C."/>
            <person name="Wardroper A."/>
            <person name="Felder M."/>
            <person name="Thangavelu M."/>
            <person name="Johnson D."/>
            <person name="Knights A."/>
            <person name="Loulseged H."/>
            <person name="Mungall K."/>
            <person name="Oliver K."/>
            <person name="Price C."/>
            <person name="Quail M.A."/>
            <person name="Urushihara H."/>
            <person name="Hernandez J."/>
            <person name="Rabbinowitsch E."/>
            <person name="Steffen D."/>
            <person name="Sanders M."/>
            <person name="Ma J."/>
            <person name="Kohara Y."/>
            <person name="Sharp S."/>
            <person name="Simmonds M."/>
            <person name="Spiegler S."/>
            <person name="Tivey A."/>
            <person name="Sugano S."/>
            <person name="White B."/>
            <person name="Walker D."/>
            <person name="Woodward J."/>
            <person name="Winckler T."/>
            <person name="Tanaka Y."/>
            <person name="Shaulsky G."/>
            <person name="Schleicher M."/>
            <person name="Weinstock G."/>
            <person name="Rosenthal A."/>
            <person name="Cox E.C."/>
            <person name="Chisholm R.L."/>
            <person name="Gibbs R."/>
            <person name="Loomis W.F."/>
            <person name="Platzer M."/>
            <person name="Kay R.R."/>
            <person name="Williams J."/>
            <person name="Dear P.H."/>
            <person name="Noegel A.A."/>
            <person name="Barrell B."/>
            <person name="Kuspa A."/>
        </authorList>
    </citation>
    <scope>NUCLEOTIDE SEQUENCE [LARGE SCALE GENOMIC DNA]</scope>
    <source>
        <strain evidence="2 3">AX4</strain>
    </source>
</reference>